<gene>
    <name evidence="3" type="ORF">ELQ93_15890</name>
</gene>
<name>A0ABY0C4N6_9MICO</name>
<organism evidence="3 4">
    <name type="scientific">Labedella gwakjiensis</name>
    <dbReference type="NCBI Taxonomy" id="390269"/>
    <lineage>
        <taxon>Bacteria</taxon>
        <taxon>Bacillati</taxon>
        <taxon>Actinomycetota</taxon>
        <taxon>Actinomycetes</taxon>
        <taxon>Micrococcales</taxon>
        <taxon>Microbacteriaceae</taxon>
        <taxon>Labedella</taxon>
    </lineage>
</organism>
<keyword evidence="2" id="KW-0472">Membrane</keyword>
<dbReference type="Proteomes" id="UP000268291">
    <property type="component" value="Unassembled WGS sequence"/>
</dbReference>
<evidence type="ECO:0000313" key="3">
    <source>
        <dbReference type="EMBL" id="RUQ84294.1"/>
    </source>
</evidence>
<evidence type="ECO:0000256" key="2">
    <source>
        <dbReference type="SAM" id="Phobius"/>
    </source>
</evidence>
<protein>
    <submittedName>
        <fullName evidence="3">Uncharacterized protein</fullName>
    </submittedName>
</protein>
<feature type="region of interest" description="Disordered" evidence="1">
    <location>
        <begin position="1"/>
        <end position="27"/>
    </location>
</feature>
<feature type="transmembrane region" description="Helical" evidence="2">
    <location>
        <begin position="29"/>
        <end position="50"/>
    </location>
</feature>
<evidence type="ECO:0000256" key="1">
    <source>
        <dbReference type="SAM" id="MobiDB-lite"/>
    </source>
</evidence>
<dbReference type="EMBL" id="RZGY01000003">
    <property type="protein sequence ID" value="RUQ84294.1"/>
    <property type="molecule type" value="Genomic_DNA"/>
</dbReference>
<accession>A0ABY0C4N6</accession>
<feature type="compositionally biased region" description="Pro residues" evidence="1">
    <location>
        <begin position="69"/>
        <end position="85"/>
    </location>
</feature>
<sequence>MGSPDPLAPEPPAAEPTDPPPPRRRRGMILLAATTVVLAVAAGVGGAWWGGELAGASGASAEPTTGPEAAPPPSSSPSSPAPTPGPTADALPDECSTLYSPGFFDELDALDDGHMELNRTDFDFQTLHRGPRLSDDYLTGVLWNLDRLQCDWDPPPTDVFIGTTVAPLPTSAGEDVTTALTLSDFTCSSYREGTLCLQTTEYAESSTTLVDEVFIRDGLIVATGYLNISVEGYLDDIVDSLWSER</sequence>
<keyword evidence="2" id="KW-1133">Transmembrane helix</keyword>
<keyword evidence="4" id="KW-1185">Reference proteome</keyword>
<evidence type="ECO:0000313" key="4">
    <source>
        <dbReference type="Proteomes" id="UP000268291"/>
    </source>
</evidence>
<feature type="compositionally biased region" description="Low complexity" evidence="1">
    <location>
        <begin position="56"/>
        <end position="68"/>
    </location>
</feature>
<proteinExistence type="predicted"/>
<feature type="compositionally biased region" description="Pro residues" evidence="1">
    <location>
        <begin position="1"/>
        <end position="20"/>
    </location>
</feature>
<comment type="caution">
    <text evidence="3">The sequence shown here is derived from an EMBL/GenBank/DDBJ whole genome shotgun (WGS) entry which is preliminary data.</text>
</comment>
<keyword evidence="2" id="KW-0812">Transmembrane</keyword>
<feature type="region of interest" description="Disordered" evidence="1">
    <location>
        <begin position="56"/>
        <end position="95"/>
    </location>
</feature>
<reference evidence="3 4" key="1">
    <citation type="submission" date="2018-12" db="EMBL/GenBank/DDBJ databases">
        <authorList>
            <person name="hu s."/>
            <person name="Xu Y."/>
            <person name="Xu B."/>
            <person name="Li F."/>
        </authorList>
    </citation>
    <scope>NUCLEOTIDE SEQUENCE [LARGE SCALE GENOMIC DNA]</scope>
    <source>
        <strain evidence="3 4">KSW2-17</strain>
    </source>
</reference>